<name>A0A0F9GEE6_9ZZZZ</name>
<dbReference type="AlphaFoldDB" id="A0A0F9GEE6"/>
<evidence type="ECO:0000313" key="1">
    <source>
        <dbReference type="EMBL" id="KKL97209.1"/>
    </source>
</evidence>
<gene>
    <name evidence="1" type="ORF">LCGC14_1836770</name>
</gene>
<organism evidence="1">
    <name type="scientific">marine sediment metagenome</name>
    <dbReference type="NCBI Taxonomy" id="412755"/>
    <lineage>
        <taxon>unclassified sequences</taxon>
        <taxon>metagenomes</taxon>
        <taxon>ecological metagenomes</taxon>
    </lineage>
</organism>
<sequence>MGVFPHFNEDKRQRNILQNFFFYKYKKKLSEIKIFKNLFDIIPIYGKRAVYPPFEMLIELFSHSNDLILWEIISLY</sequence>
<accession>A0A0F9GEE6</accession>
<reference evidence="1" key="1">
    <citation type="journal article" date="2015" name="Nature">
        <title>Complex archaea that bridge the gap between prokaryotes and eukaryotes.</title>
        <authorList>
            <person name="Spang A."/>
            <person name="Saw J.H."/>
            <person name="Jorgensen S.L."/>
            <person name="Zaremba-Niedzwiedzka K."/>
            <person name="Martijn J."/>
            <person name="Lind A.E."/>
            <person name="van Eijk R."/>
            <person name="Schleper C."/>
            <person name="Guy L."/>
            <person name="Ettema T.J."/>
        </authorList>
    </citation>
    <scope>NUCLEOTIDE SEQUENCE</scope>
</reference>
<comment type="caution">
    <text evidence="1">The sequence shown here is derived from an EMBL/GenBank/DDBJ whole genome shotgun (WGS) entry which is preliminary data.</text>
</comment>
<dbReference type="EMBL" id="LAZR01018222">
    <property type="protein sequence ID" value="KKL97209.1"/>
    <property type="molecule type" value="Genomic_DNA"/>
</dbReference>
<protein>
    <submittedName>
        <fullName evidence="1">Uncharacterized protein</fullName>
    </submittedName>
</protein>
<proteinExistence type="predicted"/>